<evidence type="ECO:0000313" key="3">
    <source>
        <dbReference type="Proteomes" id="UP000886722"/>
    </source>
</evidence>
<reference evidence="2" key="2">
    <citation type="journal article" date="2021" name="PeerJ">
        <title>Extensive microbial diversity within the chicken gut microbiome revealed by metagenomics and culture.</title>
        <authorList>
            <person name="Gilroy R."/>
            <person name="Ravi A."/>
            <person name="Getino M."/>
            <person name="Pursley I."/>
            <person name="Horton D.L."/>
            <person name="Alikhan N.F."/>
            <person name="Baker D."/>
            <person name="Gharbi K."/>
            <person name="Hall N."/>
            <person name="Watson M."/>
            <person name="Adriaenssens E.M."/>
            <person name="Foster-Nyarko E."/>
            <person name="Jarju S."/>
            <person name="Secka A."/>
            <person name="Antonio M."/>
            <person name="Oren A."/>
            <person name="Chaudhuri R.R."/>
            <person name="La Ragione R."/>
            <person name="Hildebrand F."/>
            <person name="Pallen M.J."/>
        </authorList>
    </citation>
    <scope>NUCLEOTIDE SEQUENCE</scope>
    <source>
        <strain evidence="2">21143</strain>
    </source>
</reference>
<proteinExistence type="predicted"/>
<dbReference type="Proteomes" id="UP000886722">
    <property type="component" value="Unassembled WGS sequence"/>
</dbReference>
<reference evidence="2" key="1">
    <citation type="submission" date="2020-10" db="EMBL/GenBank/DDBJ databases">
        <authorList>
            <person name="Gilroy R."/>
        </authorList>
    </citation>
    <scope>NUCLEOTIDE SEQUENCE</scope>
    <source>
        <strain evidence="2">21143</strain>
    </source>
</reference>
<dbReference type="InterPro" id="IPR032265">
    <property type="entry name" value="DUF4831"/>
</dbReference>
<evidence type="ECO:0000256" key="1">
    <source>
        <dbReference type="SAM" id="SignalP"/>
    </source>
</evidence>
<dbReference type="AlphaFoldDB" id="A0A9D1KE96"/>
<feature type="signal peptide" evidence="1">
    <location>
        <begin position="1"/>
        <end position="18"/>
    </location>
</feature>
<organism evidence="2 3">
    <name type="scientific">Candidatus Caccoplasma intestinavium</name>
    <dbReference type="NCBI Taxonomy" id="2840716"/>
    <lineage>
        <taxon>Bacteria</taxon>
        <taxon>Pseudomonadati</taxon>
        <taxon>Bacteroidota</taxon>
        <taxon>Bacteroidia</taxon>
        <taxon>Bacteroidales</taxon>
        <taxon>Bacteroidaceae</taxon>
        <taxon>Bacteroidaceae incertae sedis</taxon>
        <taxon>Candidatus Caccoplasma</taxon>
    </lineage>
</organism>
<feature type="chain" id="PRO_5038603920" evidence="1">
    <location>
        <begin position="19"/>
        <end position="359"/>
    </location>
</feature>
<keyword evidence="1" id="KW-0732">Signal</keyword>
<evidence type="ECO:0000313" key="2">
    <source>
        <dbReference type="EMBL" id="HIT39986.1"/>
    </source>
</evidence>
<dbReference type="EMBL" id="DVKT01000062">
    <property type="protein sequence ID" value="HIT39986.1"/>
    <property type="molecule type" value="Genomic_DNA"/>
</dbReference>
<name>A0A9D1KE96_9BACT</name>
<protein>
    <submittedName>
        <fullName evidence="2">DUF4831 family protein</fullName>
    </submittedName>
</protein>
<dbReference type="Pfam" id="PF16115">
    <property type="entry name" value="DUF4831"/>
    <property type="match status" value="1"/>
</dbReference>
<gene>
    <name evidence="2" type="ORF">IAD06_08145</name>
</gene>
<sequence>MRKLMLTLGLFAALGVCAQETIKTTANKFNGYGIVYSLPRTALDIEVTVTRSVEKAGPFAKYAQKYLGTAPTANTDRSVWKIDGIKVNPIGKADPDKQFAIQLKGENSTSFYLDSEGILVAINEQPKKNKHPLANKPHKPNDAPKYTFDKSDYAQLYTEEMLVAGSTAKMAESAAKQIYLLREYRLDLLTGNSDEIPQERSFEILLNEMNKREALLTSLFMGTVETESSVKHIIYLPPVNSEKHTSNEIAFRFSERNGIVAPDNLSGEPIYISVNGTQIGTVPTDAKGNTITPVKGALIYTIPGKADVKISYKGKTLCTENLPLSQLGVDFGLDPTLFSGKNPMQALFCPATGALINIK</sequence>
<accession>A0A9D1KE96</accession>
<comment type="caution">
    <text evidence="2">The sequence shown here is derived from an EMBL/GenBank/DDBJ whole genome shotgun (WGS) entry which is preliminary data.</text>
</comment>